<dbReference type="EMBL" id="HBKQ01030399">
    <property type="protein sequence ID" value="CAE2249744.1"/>
    <property type="molecule type" value="Transcribed_RNA"/>
</dbReference>
<dbReference type="Gene3D" id="3.90.190.10">
    <property type="entry name" value="Protein tyrosine phosphatase superfamily"/>
    <property type="match status" value="1"/>
</dbReference>
<dbReference type="GO" id="GO:0016791">
    <property type="term" value="F:phosphatase activity"/>
    <property type="evidence" value="ECO:0007669"/>
    <property type="project" value="UniProtKB-ARBA"/>
</dbReference>
<dbReference type="SUPFAM" id="SSF52799">
    <property type="entry name" value="(Phosphotyrosine protein) phosphatases II"/>
    <property type="match status" value="1"/>
</dbReference>
<accession>A0A7S4J3B2</accession>
<keyword evidence="1" id="KW-0378">Hydrolase</keyword>
<dbReference type="InterPro" id="IPR057023">
    <property type="entry name" value="PTP-SAK"/>
</dbReference>
<proteinExistence type="predicted"/>
<name>A0A7S4J3B2_9STRA</name>
<dbReference type="AlphaFoldDB" id="A0A7S4J3B2"/>
<evidence type="ECO:0000313" key="3">
    <source>
        <dbReference type="EMBL" id="CAE2249744.1"/>
    </source>
</evidence>
<dbReference type="Pfam" id="PF22784">
    <property type="entry name" value="PTP-SAK"/>
    <property type="match status" value="1"/>
</dbReference>
<feature type="domain" description="Swiss Army Knife protein DSP-PTPase phosphatase" evidence="2">
    <location>
        <begin position="177"/>
        <end position="276"/>
    </location>
</feature>
<dbReference type="InterPro" id="IPR029021">
    <property type="entry name" value="Prot-tyrosine_phosphatase-like"/>
</dbReference>
<protein>
    <recommendedName>
        <fullName evidence="2">Swiss Army Knife protein DSP-PTPase phosphatase domain-containing protein</fullName>
    </recommendedName>
</protein>
<sequence length="294" mass="32471">MRPRQPAGATGAILSACFSNGTALTIESLSRRALTIRRSNGVRPPPHPADAVDVLSFGSSYPRPDRSGLRGYSNWLVPDRIMVGQYPGQTPEKWGPTVDQAEEYTRSLVRDAGVTTFCCLQSEVPSQDDESTWAEKGGEVFLSYPDRIHFPRSFTRYSPTVLSECSRVSAAASETIPRFLHAPVKDLNVPDSAPLLELLSLLLDDIEDDRCIYLHCWGGRGRAGLVGACLVSLLFPELDGKAVLDLVQAGYDTREGAEYMPQGLKRSPQTDDQRAFVARFVQERRRLSRKESPA</sequence>
<gene>
    <name evidence="3" type="ORF">OAUR00152_LOCUS20684</name>
</gene>
<evidence type="ECO:0000259" key="2">
    <source>
        <dbReference type="Pfam" id="PF22784"/>
    </source>
</evidence>
<organism evidence="3">
    <name type="scientific">Odontella aurita</name>
    <dbReference type="NCBI Taxonomy" id="265563"/>
    <lineage>
        <taxon>Eukaryota</taxon>
        <taxon>Sar</taxon>
        <taxon>Stramenopiles</taxon>
        <taxon>Ochrophyta</taxon>
        <taxon>Bacillariophyta</taxon>
        <taxon>Mediophyceae</taxon>
        <taxon>Biddulphiophycidae</taxon>
        <taxon>Eupodiscales</taxon>
        <taxon>Odontellaceae</taxon>
        <taxon>Odontella</taxon>
    </lineage>
</organism>
<dbReference type="PROSITE" id="PS51257">
    <property type="entry name" value="PROKAR_LIPOPROTEIN"/>
    <property type="match status" value="1"/>
</dbReference>
<evidence type="ECO:0000256" key="1">
    <source>
        <dbReference type="ARBA" id="ARBA00022801"/>
    </source>
</evidence>
<reference evidence="3" key="1">
    <citation type="submission" date="2021-01" db="EMBL/GenBank/DDBJ databases">
        <authorList>
            <person name="Corre E."/>
            <person name="Pelletier E."/>
            <person name="Niang G."/>
            <person name="Scheremetjew M."/>
            <person name="Finn R."/>
            <person name="Kale V."/>
            <person name="Holt S."/>
            <person name="Cochrane G."/>
            <person name="Meng A."/>
            <person name="Brown T."/>
            <person name="Cohen L."/>
        </authorList>
    </citation>
    <scope>NUCLEOTIDE SEQUENCE</scope>
    <source>
        <strain evidence="3">Isolate 1302-5</strain>
    </source>
</reference>